<dbReference type="InterPro" id="IPR050300">
    <property type="entry name" value="GDXG_lipolytic_enzyme"/>
</dbReference>
<evidence type="ECO:0000256" key="2">
    <source>
        <dbReference type="SAM" id="SignalP"/>
    </source>
</evidence>
<feature type="chain" id="PRO_5022889715" evidence="2">
    <location>
        <begin position="20"/>
        <end position="274"/>
    </location>
</feature>
<keyword evidence="1 4" id="KW-0378">Hydrolase</keyword>
<keyword evidence="2" id="KW-0732">Signal</keyword>
<evidence type="ECO:0000259" key="3">
    <source>
        <dbReference type="Pfam" id="PF20434"/>
    </source>
</evidence>
<dbReference type="InterPro" id="IPR029058">
    <property type="entry name" value="AB_hydrolase_fold"/>
</dbReference>
<dbReference type="PANTHER" id="PTHR48081:SF33">
    <property type="entry name" value="KYNURENINE FORMAMIDASE"/>
    <property type="match status" value="1"/>
</dbReference>
<name>A0A5C6ZIK7_9FLAO</name>
<dbReference type="GO" id="GO:0004061">
    <property type="term" value="F:arylformamidase activity"/>
    <property type="evidence" value="ECO:0007669"/>
    <property type="project" value="TreeGrafter"/>
</dbReference>
<dbReference type="EMBL" id="VORO01000011">
    <property type="protein sequence ID" value="TXD88783.1"/>
    <property type="molecule type" value="Genomic_DNA"/>
</dbReference>
<proteinExistence type="predicted"/>
<dbReference type="AlphaFoldDB" id="A0A5C6ZIK7"/>
<dbReference type="OrthoDB" id="9777975at2"/>
<dbReference type="Gene3D" id="3.40.50.1820">
    <property type="entry name" value="alpha/beta hydrolase"/>
    <property type="match status" value="1"/>
</dbReference>
<evidence type="ECO:0000313" key="4">
    <source>
        <dbReference type="EMBL" id="TXD88783.1"/>
    </source>
</evidence>
<dbReference type="InterPro" id="IPR049492">
    <property type="entry name" value="BD-FAE-like_dom"/>
</dbReference>
<feature type="signal peptide" evidence="2">
    <location>
        <begin position="1"/>
        <end position="19"/>
    </location>
</feature>
<reference evidence="4 5" key="1">
    <citation type="submission" date="2019-08" db="EMBL/GenBank/DDBJ databases">
        <title>Genomes of Subsaximicrobium wynnwilliamsii strains.</title>
        <authorList>
            <person name="Bowman J.P."/>
        </authorList>
    </citation>
    <scope>NUCLEOTIDE SEQUENCE [LARGE SCALE GENOMIC DNA]</scope>
    <source>
        <strain evidence="4 5">2-80-2</strain>
    </source>
</reference>
<protein>
    <submittedName>
        <fullName evidence="4">Alpha/beta hydrolase</fullName>
    </submittedName>
</protein>
<evidence type="ECO:0000313" key="5">
    <source>
        <dbReference type="Proteomes" id="UP000321578"/>
    </source>
</evidence>
<feature type="domain" description="BD-FAE-like" evidence="3">
    <location>
        <begin position="40"/>
        <end position="218"/>
    </location>
</feature>
<gene>
    <name evidence="4" type="ORF">ESY86_11125</name>
</gene>
<sequence>MKINQYLLILLMLPFFNCASRKFKDVPYTKGISKTDSLKLNVFEPRQPSAEKLPVIIFVHGGNWNTGDKDTYGLIGRNFAKRDVVTVIPSYTLSPKANFDTMAKQIAEALQWTEAHIADYGGDPNQIYLMGHSAGGHLIALISTNPKYLETTKAIKGVILDDAAGLDMYSHLQQQPPKSENNYKTTWTEDPEQWKAASPIYFLSEAAPPFFIYVGTKTYQSIKIQNAAFLERLNKFQPKVSPIYLKKKHVPMVTQFFWPWSDRYEEILGFIGLK</sequence>
<comment type="caution">
    <text evidence="4">The sequence shown here is derived from an EMBL/GenBank/DDBJ whole genome shotgun (WGS) entry which is preliminary data.</text>
</comment>
<dbReference type="Proteomes" id="UP000321578">
    <property type="component" value="Unassembled WGS sequence"/>
</dbReference>
<organism evidence="4 5">
    <name type="scientific">Subsaximicrobium wynnwilliamsii</name>
    <dbReference type="NCBI Taxonomy" id="291179"/>
    <lineage>
        <taxon>Bacteria</taxon>
        <taxon>Pseudomonadati</taxon>
        <taxon>Bacteroidota</taxon>
        <taxon>Flavobacteriia</taxon>
        <taxon>Flavobacteriales</taxon>
        <taxon>Flavobacteriaceae</taxon>
        <taxon>Subsaximicrobium</taxon>
    </lineage>
</organism>
<dbReference type="RefSeq" id="WP_147086663.1">
    <property type="nucleotide sequence ID" value="NZ_VORM01000010.1"/>
</dbReference>
<dbReference type="SUPFAM" id="SSF53474">
    <property type="entry name" value="alpha/beta-Hydrolases"/>
    <property type="match status" value="1"/>
</dbReference>
<dbReference type="Pfam" id="PF20434">
    <property type="entry name" value="BD-FAE"/>
    <property type="match status" value="1"/>
</dbReference>
<dbReference type="PANTHER" id="PTHR48081">
    <property type="entry name" value="AB HYDROLASE SUPERFAMILY PROTEIN C4A8.06C"/>
    <property type="match status" value="1"/>
</dbReference>
<accession>A0A5C6ZIK7</accession>
<evidence type="ECO:0000256" key="1">
    <source>
        <dbReference type="ARBA" id="ARBA00022801"/>
    </source>
</evidence>
<keyword evidence="5" id="KW-1185">Reference proteome</keyword>